<evidence type="ECO:0000313" key="1">
    <source>
        <dbReference type="EMBL" id="QLD12657.1"/>
    </source>
</evidence>
<dbReference type="Pfam" id="PF13376">
    <property type="entry name" value="OmdA"/>
    <property type="match status" value="1"/>
</dbReference>
<dbReference type="Proteomes" id="UP000509638">
    <property type="component" value="Chromosome"/>
</dbReference>
<dbReference type="AlphaFoldDB" id="A0A7D5ITV3"/>
<sequence length="190" mass="20552">MVDDEGRGPLVLIDTAAWRSWLDENESTSDGVQLVLAKKGVTRPTSLSYAAALDEALCSGWIDGRRNARDGETFLQLFTPRRARSIWSQRNVEIVNRLIGEGRMRDRGRVEIDRARSDGRWDRAYAGQAAAQVPDDLAAALAASPVAAARLAALGSAERYSVLHPILTASSPATRTVRIARAVARLADGG</sequence>
<protein>
    <submittedName>
        <fullName evidence="1">YdeI/OmpD-associated family protein</fullName>
    </submittedName>
</protein>
<evidence type="ECO:0000313" key="2">
    <source>
        <dbReference type="Proteomes" id="UP000509638"/>
    </source>
</evidence>
<reference evidence="1 2" key="1">
    <citation type="submission" date="2020-06" db="EMBL/GenBank/DDBJ databases">
        <authorList>
            <person name="Jo H."/>
        </authorList>
    </citation>
    <scope>NUCLEOTIDE SEQUENCE [LARGE SCALE GENOMIC DNA]</scope>
    <source>
        <strain evidence="1 2">I46</strain>
    </source>
</reference>
<dbReference type="RefSeq" id="WP_178013601.1">
    <property type="nucleotide sequence ID" value="NZ_CP058316.1"/>
</dbReference>
<organism evidence="1 2">
    <name type="scientific">Microbacterium oleivorans</name>
    <dbReference type="NCBI Taxonomy" id="273677"/>
    <lineage>
        <taxon>Bacteria</taxon>
        <taxon>Bacillati</taxon>
        <taxon>Actinomycetota</taxon>
        <taxon>Actinomycetes</taxon>
        <taxon>Micrococcales</taxon>
        <taxon>Microbacteriaceae</taxon>
        <taxon>Microbacterium</taxon>
    </lineage>
</organism>
<proteinExistence type="predicted"/>
<gene>
    <name evidence="1" type="ORF">HW566_13270</name>
</gene>
<accession>A0A7D5ITV3</accession>
<name>A0A7D5ITV3_9MICO</name>
<dbReference type="EMBL" id="CP058316">
    <property type="protein sequence ID" value="QLD12657.1"/>
    <property type="molecule type" value="Genomic_DNA"/>
</dbReference>